<dbReference type="InterPro" id="IPR012902">
    <property type="entry name" value="N_methyl_site"/>
</dbReference>
<evidence type="ECO:0000256" key="8">
    <source>
        <dbReference type="ARBA" id="ARBA00023136"/>
    </source>
</evidence>
<keyword evidence="8 11" id="KW-0472">Membrane</keyword>
<keyword evidence="14" id="KW-1185">Reference proteome</keyword>
<accession>A0ABY3CI99</accession>
<evidence type="ECO:0000313" key="14">
    <source>
        <dbReference type="Proteomes" id="UP000733744"/>
    </source>
</evidence>
<dbReference type="NCBIfam" id="TIGR02532">
    <property type="entry name" value="IV_pilin_GFxxxE"/>
    <property type="match status" value="1"/>
</dbReference>
<proteinExistence type="inferred from homology"/>
<evidence type="ECO:0000259" key="12">
    <source>
        <dbReference type="Pfam" id="PF12019"/>
    </source>
</evidence>
<gene>
    <name evidence="13" type="ORF">EKO24_001275</name>
</gene>
<evidence type="ECO:0000313" key="13">
    <source>
        <dbReference type="EMBL" id="TRX02945.1"/>
    </source>
</evidence>
<comment type="similarity">
    <text evidence="9">Belongs to the GSP H family.</text>
</comment>
<dbReference type="Pfam" id="PF07963">
    <property type="entry name" value="N_methyl"/>
    <property type="match status" value="1"/>
</dbReference>
<comment type="caution">
    <text evidence="13">The sequence shown here is derived from an EMBL/GenBank/DDBJ whole genome shotgun (WGS) entry which is preliminary data.</text>
</comment>
<dbReference type="EMBL" id="RYFG02000009">
    <property type="protein sequence ID" value="TRX02945.1"/>
    <property type="molecule type" value="Genomic_DNA"/>
</dbReference>
<keyword evidence="5" id="KW-0997">Cell inner membrane</keyword>
<dbReference type="RefSeq" id="WP_127028649.1">
    <property type="nucleotide sequence ID" value="NZ_RYFG02000009.1"/>
</dbReference>
<protein>
    <recommendedName>
        <fullName evidence="2">Type II secretion system protein H</fullName>
    </recommendedName>
    <alternativeName>
        <fullName evidence="10">General secretion pathway protein H</fullName>
    </alternativeName>
</protein>
<name>A0ABY3CI99_9GAMM</name>
<evidence type="ECO:0000256" key="7">
    <source>
        <dbReference type="ARBA" id="ARBA00022989"/>
    </source>
</evidence>
<evidence type="ECO:0000256" key="10">
    <source>
        <dbReference type="ARBA" id="ARBA00030775"/>
    </source>
</evidence>
<dbReference type="InterPro" id="IPR045584">
    <property type="entry name" value="Pilin-like"/>
</dbReference>
<evidence type="ECO:0000256" key="6">
    <source>
        <dbReference type="ARBA" id="ARBA00022692"/>
    </source>
</evidence>
<sequence>MNRQKNAGFTVLEIMIVVAIACILAAVAVPSFQDMIERDRLKQVVESLKSDLQFARTEAIKRNQDIHFSRSSGNAGAWCYGLNPDANCNCATPGSCAVKTISGSDFGTIVNMDAAATNNSTFDFRRGTIGANRVTFSTDSYVARVFFSDIGRVRTCTPPVSGKTGLPGYPPC</sequence>
<feature type="transmembrane region" description="Helical" evidence="11">
    <location>
        <begin position="12"/>
        <end position="32"/>
    </location>
</feature>
<evidence type="ECO:0000256" key="9">
    <source>
        <dbReference type="ARBA" id="ARBA00025772"/>
    </source>
</evidence>
<reference evidence="13 14" key="1">
    <citation type="journal article" date="2019" name="Antonie Van Leeuwenhoek">
        <title>Description of 'Ca. Methylobacter oryzae' KRF1, a novel species from the environmentally important Methylobacter clade 2.</title>
        <authorList>
            <person name="Khatri K."/>
            <person name="Mohite J.A."/>
            <person name="Pandit P.S."/>
            <person name="Bahulikar R."/>
            <person name="Rahalkar M.C."/>
        </authorList>
    </citation>
    <scope>NUCLEOTIDE SEQUENCE [LARGE SCALE GENOMIC DNA]</scope>
    <source>
        <strain evidence="13 14">KRF1</strain>
    </source>
</reference>
<keyword evidence="7 11" id="KW-1133">Transmembrane helix</keyword>
<organism evidence="13 14">
    <name type="scientific">Candidatus Methylobacter oryzae</name>
    <dbReference type="NCBI Taxonomy" id="2497749"/>
    <lineage>
        <taxon>Bacteria</taxon>
        <taxon>Pseudomonadati</taxon>
        <taxon>Pseudomonadota</taxon>
        <taxon>Gammaproteobacteria</taxon>
        <taxon>Methylococcales</taxon>
        <taxon>Methylococcaceae</taxon>
        <taxon>Methylobacter</taxon>
    </lineage>
</organism>
<evidence type="ECO:0000256" key="2">
    <source>
        <dbReference type="ARBA" id="ARBA00021549"/>
    </source>
</evidence>
<evidence type="ECO:0000256" key="3">
    <source>
        <dbReference type="ARBA" id="ARBA00022475"/>
    </source>
</evidence>
<evidence type="ECO:0000256" key="1">
    <source>
        <dbReference type="ARBA" id="ARBA00004377"/>
    </source>
</evidence>
<dbReference type="SUPFAM" id="SSF54523">
    <property type="entry name" value="Pili subunits"/>
    <property type="match status" value="1"/>
</dbReference>
<evidence type="ECO:0000256" key="11">
    <source>
        <dbReference type="SAM" id="Phobius"/>
    </source>
</evidence>
<evidence type="ECO:0000256" key="4">
    <source>
        <dbReference type="ARBA" id="ARBA00022481"/>
    </source>
</evidence>
<dbReference type="InterPro" id="IPR022346">
    <property type="entry name" value="T2SS_GspH"/>
</dbReference>
<evidence type="ECO:0000256" key="5">
    <source>
        <dbReference type="ARBA" id="ARBA00022519"/>
    </source>
</evidence>
<comment type="subcellular location">
    <subcellularLocation>
        <location evidence="1">Cell inner membrane</location>
        <topology evidence="1">Single-pass membrane protein</topology>
    </subcellularLocation>
</comment>
<keyword evidence="4" id="KW-0488">Methylation</keyword>
<keyword evidence="3" id="KW-1003">Cell membrane</keyword>
<dbReference type="Proteomes" id="UP000733744">
    <property type="component" value="Unassembled WGS sequence"/>
</dbReference>
<keyword evidence="6 11" id="KW-0812">Transmembrane</keyword>
<dbReference type="Gene3D" id="3.30.700.10">
    <property type="entry name" value="Glycoprotein, Type 4 Pilin"/>
    <property type="match status" value="1"/>
</dbReference>
<feature type="domain" description="General secretion pathway GspH" evidence="12">
    <location>
        <begin position="45"/>
        <end position="145"/>
    </location>
</feature>
<dbReference type="Pfam" id="PF12019">
    <property type="entry name" value="GspH"/>
    <property type="match status" value="1"/>
</dbReference>